<feature type="domain" description="Major facilitator superfamily (MFS) profile" evidence="6">
    <location>
        <begin position="35"/>
        <end position="430"/>
    </location>
</feature>
<proteinExistence type="predicted"/>
<accession>A0A1Y2T422</accession>
<dbReference type="PANTHER" id="PTHR23523:SF2">
    <property type="entry name" value="2-NITROIMIDAZOLE TRANSPORTER"/>
    <property type="match status" value="1"/>
</dbReference>
<dbReference type="EMBL" id="NEKC01000001">
    <property type="protein sequence ID" value="OTA30215.1"/>
    <property type="molecule type" value="Genomic_DNA"/>
</dbReference>
<dbReference type="GO" id="GO:0022857">
    <property type="term" value="F:transmembrane transporter activity"/>
    <property type="evidence" value="ECO:0007669"/>
    <property type="project" value="InterPro"/>
</dbReference>
<feature type="transmembrane region" description="Helical" evidence="5">
    <location>
        <begin position="381"/>
        <end position="400"/>
    </location>
</feature>
<dbReference type="AlphaFoldDB" id="A0A1Y2T422"/>
<evidence type="ECO:0000313" key="7">
    <source>
        <dbReference type="EMBL" id="OTA30215.1"/>
    </source>
</evidence>
<protein>
    <recommendedName>
        <fullName evidence="6">Major facilitator superfamily (MFS) profile domain-containing protein</fullName>
    </recommendedName>
</protein>
<dbReference type="PANTHER" id="PTHR23523">
    <property type="match status" value="1"/>
</dbReference>
<sequence length="437" mass="47738">MEEHALPEPRTDHADAYEASDVISNEPARMKTGWIAAFLILAGLIMRAPIVVLPLYIEPMSREMGRDPGSFGILTSLPLLMFVLVSLIVPWLADKLNLTRTLQLGMWLIVVGSLMRLLVTWNTMLVATGLIGAGIAILNIGMPTLVAEVFSEKPGLYTTSYSTGLVFGSVLLVFIDPLITAAFGWRAGIWVMAGMALIPALISMMMPQIRVAGSGADASPQTGSRTENRSGAKLRFLRDIRTWLFVGMFAGQAFLSYTLSAWLPVMLGASHITGVHYTGIMVLFNLAGLPASLIIPMFLARTKRVYHLWFVVWVTLVQAAVVALYPVRPMDALWGPVYWYVFGGVSCFFFTAIFVMVLTFYPLKAATSADAADLSGLSQSLGYLIAAAGPLLYGFVYGGQHMPGVSFAWGMTLVVLLNAWCAWHVVRINKFGLETLR</sequence>
<feature type="transmembrane region" description="Helical" evidence="5">
    <location>
        <begin position="130"/>
        <end position="150"/>
    </location>
</feature>
<dbReference type="PRINTS" id="PR01035">
    <property type="entry name" value="TCRTETA"/>
</dbReference>
<dbReference type="Proteomes" id="UP000243540">
    <property type="component" value="Unassembled WGS sequence"/>
</dbReference>
<feature type="transmembrane region" description="Helical" evidence="5">
    <location>
        <begin position="275"/>
        <end position="299"/>
    </location>
</feature>
<dbReference type="InterPro" id="IPR011701">
    <property type="entry name" value="MFS"/>
</dbReference>
<feature type="transmembrane region" description="Helical" evidence="5">
    <location>
        <begin position="104"/>
        <end position="124"/>
    </location>
</feature>
<dbReference type="SUPFAM" id="SSF103473">
    <property type="entry name" value="MFS general substrate transporter"/>
    <property type="match status" value="1"/>
</dbReference>
<comment type="caution">
    <text evidence="7">The sequence shown here is derived from an EMBL/GenBank/DDBJ whole genome shotgun (WGS) entry which is preliminary data.</text>
</comment>
<evidence type="ECO:0000256" key="3">
    <source>
        <dbReference type="ARBA" id="ARBA00022989"/>
    </source>
</evidence>
<dbReference type="InterPro" id="IPR036259">
    <property type="entry name" value="MFS_trans_sf"/>
</dbReference>
<evidence type="ECO:0000313" key="8">
    <source>
        <dbReference type="Proteomes" id="UP000243540"/>
    </source>
</evidence>
<gene>
    <name evidence="7" type="ORF">B9T39_00475</name>
</gene>
<feature type="transmembrane region" description="Helical" evidence="5">
    <location>
        <begin position="243"/>
        <end position="263"/>
    </location>
</feature>
<feature type="transmembrane region" description="Helical" evidence="5">
    <location>
        <begin position="34"/>
        <end position="57"/>
    </location>
</feature>
<evidence type="ECO:0000256" key="1">
    <source>
        <dbReference type="ARBA" id="ARBA00004651"/>
    </source>
</evidence>
<keyword evidence="2 5" id="KW-0812">Transmembrane</keyword>
<dbReference type="Pfam" id="PF07690">
    <property type="entry name" value="MFS_1"/>
    <property type="match status" value="1"/>
</dbReference>
<dbReference type="RefSeq" id="WP_086105853.1">
    <property type="nucleotide sequence ID" value="NZ_NEKC01000001.1"/>
</dbReference>
<dbReference type="STRING" id="1160091.B9T39_00475"/>
<evidence type="ECO:0000259" key="6">
    <source>
        <dbReference type="PROSITE" id="PS50850"/>
    </source>
</evidence>
<keyword evidence="3 5" id="KW-1133">Transmembrane helix</keyword>
<dbReference type="PROSITE" id="PS50850">
    <property type="entry name" value="MFS"/>
    <property type="match status" value="1"/>
</dbReference>
<evidence type="ECO:0000256" key="5">
    <source>
        <dbReference type="SAM" id="Phobius"/>
    </source>
</evidence>
<evidence type="ECO:0000256" key="2">
    <source>
        <dbReference type="ARBA" id="ARBA00022692"/>
    </source>
</evidence>
<comment type="subcellular location">
    <subcellularLocation>
        <location evidence="1">Cell membrane</location>
        <topology evidence="1">Multi-pass membrane protein</topology>
    </subcellularLocation>
</comment>
<feature type="transmembrane region" description="Helical" evidence="5">
    <location>
        <begin position="337"/>
        <end position="361"/>
    </location>
</feature>
<name>A0A1Y2T422_9BIFI</name>
<dbReference type="InterPro" id="IPR052524">
    <property type="entry name" value="MFS_Cyanate_Porter"/>
</dbReference>
<dbReference type="Gene3D" id="1.20.1250.20">
    <property type="entry name" value="MFS general substrate transporter like domains"/>
    <property type="match status" value="1"/>
</dbReference>
<evidence type="ECO:0000256" key="4">
    <source>
        <dbReference type="ARBA" id="ARBA00023136"/>
    </source>
</evidence>
<reference evidence="7 8" key="1">
    <citation type="submission" date="2017-04" db="EMBL/GenBank/DDBJ databases">
        <title>Draft genome sequences of Alloscardovia macacae UMA81211 and UMA81212 isolated from the feces of a rhesus macaque (Macaca mulatta).</title>
        <authorList>
            <person name="Albert K."/>
            <person name="Sela D.A."/>
        </authorList>
    </citation>
    <scope>NUCLEOTIDE SEQUENCE [LARGE SCALE GENOMIC DNA]</scope>
    <source>
        <strain evidence="7 8">UMA81212</strain>
    </source>
</reference>
<keyword evidence="4 5" id="KW-0472">Membrane</keyword>
<organism evidence="7 8">
    <name type="scientific">Alloscardovia macacae</name>
    <dbReference type="NCBI Taxonomy" id="1160091"/>
    <lineage>
        <taxon>Bacteria</taxon>
        <taxon>Bacillati</taxon>
        <taxon>Actinomycetota</taxon>
        <taxon>Actinomycetes</taxon>
        <taxon>Bifidobacteriales</taxon>
        <taxon>Bifidobacteriaceae</taxon>
        <taxon>Alloscardovia</taxon>
    </lineage>
</organism>
<feature type="transmembrane region" description="Helical" evidence="5">
    <location>
        <begin position="69"/>
        <end position="92"/>
    </location>
</feature>
<dbReference type="GO" id="GO:0005886">
    <property type="term" value="C:plasma membrane"/>
    <property type="evidence" value="ECO:0007669"/>
    <property type="project" value="UniProtKB-SubCell"/>
</dbReference>
<dbReference type="InterPro" id="IPR001958">
    <property type="entry name" value="Tet-R_TetA/multi-R_MdtG-like"/>
</dbReference>
<dbReference type="InterPro" id="IPR020846">
    <property type="entry name" value="MFS_dom"/>
</dbReference>
<feature type="transmembrane region" description="Helical" evidence="5">
    <location>
        <begin position="162"/>
        <end position="183"/>
    </location>
</feature>
<feature type="transmembrane region" description="Helical" evidence="5">
    <location>
        <begin position="306"/>
        <end position="325"/>
    </location>
</feature>
<feature type="transmembrane region" description="Helical" evidence="5">
    <location>
        <begin position="406"/>
        <end position="426"/>
    </location>
</feature>